<name>A0ABR5CZJ8_9HYPH</name>
<gene>
    <name evidence="1" type="ORF">RP75_27785</name>
</gene>
<keyword evidence="2" id="KW-1185">Reference proteome</keyword>
<evidence type="ECO:0000313" key="2">
    <source>
        <dbReference type="Proteomes" id="UP000032564"/>
    </source>
</evidence>
<protein>
    <submittedName>
        <fullName evidence="1">Uncharacterized protein</fullName>
    </submittedName>
</protein>
<accession>A0ABR5CZJ8</accession>
<dbReference type="RefSeq" id="WP_045024543.1">
    <property type="nucleotide sequence ID" value="NZ_CP166105.1"/>
</dbReference>
<comment type="caution">
    <text evidence="1">The sequence shown here is derived from an EMBL/GenBank/DDBJ whole genome shotgun (WGS) entry which is preliminary data.</text>
</comment>
<evidence type="ECO:0000313" key="1">
    <source>
        <dbReference type="EMBL" id="KJF70201.1"/>
    </source>
</evidence>
<proteinExistence type="predicted"/>
<reference evidence="1 2" key="1">
    <citation type="submission" date="2014-12" db="EMBL/GenBank/DDBJ databases">
        <authorList>
            <person name="Kuzmanovic N."/>
            <person name="Pulawska J."/>
            <person name="Obradovic A."/>
        </authorList>
    </citation>
    <scope>NUCLEOTIDE SEQUENCE [LARGE SCALE GENOMIC DNA]</scope>
    <source>
        <strain evidence="1 2">KFB 330</strain>
    </source>
</reference>
<dbReference type="EMBL" id="JWIT01000043">
    <property type="protein sequence ID" value="KJF70201.1"/>
    <property type="molecule type" value="Genomic_DNA"/>
</dbReference>
<dbReference type="Proteomes" id="UP000032564">
    <property type="component" value="Unassembled WGS sequence"/>
</dbReference>
<organism evidence="1 2">
    <name type="scientific">Agrobacterium arsenijevicii</name>
    <dbReference type="NCBI Taxonomy" id="1585697"/>
    <lineage>
        <taxon>Bacteria</taxon>
        <taxon>Pseudomonadati</taxon>
        <taxon>Pseudomonadota</taxon>
        <taxon>Alphaproteobacteria</taxon>
        <taxon>Hyphomicrobiales</taxon>
        <taxon>Rhizobiaceae</taxon>
        <taxon>Rhizobium/Agrobacterium group</taxon>
        <taxon>Agrobacterium</taxon>
    </lineage>
</organism>
<sequence>MASLSLRSQTNSFDDGFDLALTAFTKGDYLTLNIGSAQVEVLCEILQFEVDLLFYNASVRHGPAYETLLKANPRKATEKITEKNSQRKGLDFGLKASSKSLDFTGDVGRANNMATEVERSSVSEQTEYMHIEISCLSAGDHTNPRPLKGTIIQDYAGWHVIPKTLTERSGALARFRVRRPWIKFSWARPRLGVDKISSALGKLFGAETEADRLKLAMFPALLEKLVHMRLQEKGEREFATLAAACLVVKPHEQSHYNIPSEVERAPIEIDLTVVENFLEMDAVDAKNYLKAIENAKPTEARNTVKRMKALAKSVDDDSLPKPETQHWFPASEPRYLVSAIKSFQRQILKKKKPTIDGVDNYLIVEDLKRMGIIDVKDGVIVDLKIDPSDPVAPELARYASQVLVLKHAMAAYRKLGGNHMVAPVGTDHEEIPEFEDVVSLVTTLEVHLQFDNAELTEVELEQHLQEWCSFIEENE</sequence>